<feature type="transmembrane region" description="Helical" evidence="1">
    <location>
        <begin position="57"/>
        <end position="77"/>
    </location>
</feature>
<evidence type="ECO:0000256" key="1">
    <source>
        <dbReference type="SAM" id="Phobius"/>
    </source>
</evidence>
<dbReference type="RefSeq" id="WP_133616407.1">
    <property type="nucleotide sequence ID" value="NZ_SNYA01000003.1"/>
</dbReference>
<feature type="transmembrane region" description="Helical" evidence="1">
    <location>
        <begin position="338"/>
        <end position="357"/>
    </location>
</feature>
<dbReference type="Gene3D" id="1.20.1250.20">
    <property type="entry name" value="MFS general substrate transporter like domains"/>
    <property type="match status" value="2"/>
</dbReference>
<feature type="transmembrane region" description="Helical" evidence="1">
    <location>
        <begin position="363"/>
        <end position="386"/>
    </location>
</feature>
<sequence length="409" mass="41072">MNTTTPRAIDPRHPLSLRNGSATFVIALASLMMANLAPFIMTALAHLGFDVITSGNILTWGLLASAVVGLGTSRLAAGAARRTLACAGLAVAVVAFGAAALIPNPTLAVTGLIVGGAGVGAAISTSGAAIAALRNPNRVSATSGLVNRVLITLVLAVIPLIGITQGSVFGALALISLAGLTLARWLPDSPEHAEPVDVTTSLAIAEPRRITVAGFAILLVFPLWGTSEDAIWTMAPVLGDAVGLDEQGLGFALSLAAAGGILGMLLVSICGARIGRAAPLAIALTTGGALKIWIGFAEDPTLLAALIIGVNTIYAFAFSLFIATAAGLDARGRWSGPLLGAYLVGSSFAPLIGGALIEQFGVPTFSLIMGVISFLVIVPTVIIARVSVGAERALARSTAGASSAQPVTP</sequence>
<accession>A0A4R6S1F7</accession>
<organism evidence="2 3">
    <name type="scientific">Leucobacter luti</name>
    <dbReference type="NCBI Taxonomy" id="340320"/>
    <lineage>
        <taxon>Bacteria</taxon>
        <taxon>Bacillati</taxon>
        <taxon>Actinomycetota</taxon>
        <taxon>Actinomycetes</taxon>
        <taxon>Micrococcales</taxon>
        <taxon>Microbacteriaceae</taxon>
        <taxon>Leucobacter</taxon>
    </lineage>
</organism>
<keyword evidence="1" id="KW-0812">Transmembrane</keyword>
<dbReference type="Pfam" id="PF07690">
    <property type="entry name" value="MFS_1"/>
    <property type="match status" value="1"/>
</dbReference>
<proteinExistence type="predicted"/>
<feature type="transmembrane region" description="Helical" evidence="1">
    <location>
        <begin position="302"/>
        <end position="326"/>
    </location>
</feature>
<feature type="transmembrane region" description="Helical" evidence="1">
    <location>
        <begin position="108"/>
        <end position="133"/>
    </location>
</feature>
<dbReference type="InterPro" id="IPR036259">
    <property type="entry name" value="MFS_trans_sf"/>
</dbReference>
<dbReference type="EMBL" id="SNYA01000003">
    <property type="protein sequence ID" value="TDP93372.1"/>
    <property type="molecule type" value="Genomic_DNA"/>
</dbReference>
<protein>
    <submittedName>
        <fullName evidence="2">Putative MFS family arabinose efflux permease</fullName>
    </submittedName>
</protein>
<reference evidence="2 3" key="1">
    <citation type="submission" date="2019-03" db="EMBL/GenBank/DDBJ databases">
        <title>Genomic analyses of the natural microbiome of Caenorhabditis elegans.</title>
        <authorList>
            <person name="Samuel B."/>
        </authorList>
    </citation>
    <scope>NUCLEOTIDE SEQUENCE [LARGE SCALE GENOMIC DNA]</scope>
    <source>
        <strain evidence="2 3">JUb18</strain>
    </source>
</reference>
<feature type="transmembrane region" description="Helical" evidence="1">
    <location>
        <begin position="247"/>
        <end position="270"/>
    </location>
</feature>
<comment type="caution">
    <text evidence="2">The sequence shown here is derived from an EMBL/GenBank/DDBJ whole genome shotgun (WGS) entry which is preliminary data.</text>
</comment>
<feature type="transmembrane region" description="Helical" evidence="1">
    <location>
        <begin position="21"/>
        <end position="45"/>
    </location>
</feature>
<dbReference type="InterPro" id="IPR011701">
    <property type="entry name" value="MFS"/>
</dbReference>
<keyword evidence="3" id="KW-1185">Reference proteome</keyword>
<dbReference type="Proteomes" id="UP000295601">
    <property type="component" value="Unassembled WGS sequence"/>
</dbReference>
<feature type="transmembrane region" description="Helical" evidence="1">
    <location>
        <begin position="277"/>
        <end position="296"/>
    </location>
</feature>
<evidence type="ECO:0000313" key="2">
    <source>
        <dbReference type="EMBL" id="TDP93372.1"/>
    </source>
</evidence>
<dbReference type="GO" id="GO:0022857">
    <property type="term" value="F:transmembrane transporter activity"/>
    <property type="evidence" value="ECO:0007669"/>
    <property type="project" value="InterPro"/>
</dbReference>
<evidence type="ECO:0000313" key="3">
    <source>
        <dbReference type="Proteomes" id="UP000295601"/>
    </source>
</evidence>
<dbReference type="OrthoDB" id="4935052at2"/>
<keyword evidence="1" id="KW-0472">Membrane</keyword>
<dbReference type="SUPFAM" id="SSF103473">
    <property type="entry name" value="MFS general substrate transporter"/>
    <property type="match status" value="1"/>
</dbReference>
<name>A0A4R6S1F7_9MICO</name>
<gene>
    <name evidence="2" type="ORF">EDF62_1351</name>
</gene>
<feature type="transmembrane region" description="Helical" evidence="1">
    <location>
        <begin position="84"/>
        <end position="102"/>
    </location>
</feature>
<dbReference type="AlphaFoldDB" id="A0A4R6S1F7"/>
<keyword evidence="1" id="KW-1133">Transmembrane helix</keyword>